<dbReference type="SMART" id="SM00115">
    <property type="entry name" value="CASc"/>
    <property type="match status" value="1"/>
</dbReference>
<evidence type="ECO:0000256" key="3">
    <source>
        <dbReference type="RuleBase" id="RU003971"/>
    </source>
</evidence>
<dbReference type="GO" id="GO:0006508">
    <property type="term" value="P:proteolysis"/>
    <property type="evidence" value="ECO:0007669"/>
    <property type="project" value="InterPro"/>
</dbReference>
<reference evidence="6" key="2">
    <citation type="submission" date="2025-09" db="UniProtKB">
        <authorList>
            <consortium name="Ensembl"/>
        </authorList>
    </citation>
    <scope>IDENTIFICATION</scope>
</reference>
<dbReference type="GO" id="GO:0006915">
    <property type="term" value="P:apoptotic process"/>
    <property type="evidence" value="ECO:0007669"/>
    <property type="project" value="UniProtKB-KW"/>
</dbReference>
<evidence type="ECO:0000259" key="5">
    <source>
        <dbReference type="PROSITE" id="PS50208"/>
    </source>
</evidence>
<dbReference type="PROSITE" id="PS50208">
    <property type="entry name" value="CASPASE_P20"/>
    <property type="match status" value="1"/>
</dbReference>
<dbReference type="PANTHER" id="PTHR48169">
    <property type="entry name" value="DED DOMAIN-CONTAINING PROTEIN"/>
    <property type="match status" value="1"/>
</dbReference>
<dbReference type="GO" id="GO:0005737">
    <property type="term" value="C:cytoplasm"/>
    <property type="evidence" value="ECO:0007669"/>
    <property type="project" value="UniProtKB-ARBA"/>
</dbReference>
<dbReference type="SUPFAM" id="SSF52129">
    <property type="entry name" value="Caspase-like"/>
    <property type="match status" value="1"/>
</dbReference>
<dbReference type="InterPro" id="IPR011600">
    <property type="entry name" value="Pept_C14_caspase"/>
</dbReference>
<evidence type="ECO:0000259" key="4">
    <source>
        <dbReference type="PROSITE" id="PS50207"/>
    </source>
</evidence>
<dbReference type="InterPro" id="IPR015917">
    <property type="entry name" value="Pept_C14A"/>
</dbReference>
<dbReference type="GO" id="GO:0004197">
    <property type="term" value="F:cysteine-type endopeptidase activity"/>
    <property type="evidence" value="ECO:0007669"/>
    <property type="project" value="InterPro"/>
</dbReference>
<keyword evidence="7" id="KW-1185">Reference proteome</keyword>
<keyword evidence="2" id="KW-0053">Apoptosis</keyword>
<organism evidence="6 7">
    <name type="scientific">Leptobrachium leishanense</name>
    <name type="common">Leishan spiny toad</name>
    <dbReference type="NCBI Taxonomy" id="445787"/>
    <lineage>
        <taxon>Eukaryota</taxon>
        <taxon>Metazoa</taxon>
        <taxon>Chordata</taxon>
        <taxon>Craniata</taxon>
        <taxon>Vertebrata</taxon>
        <taxon>Euteleostomi</taxon>
        <taxon>Amphibia</taxon>
        <taxon>Batrachia</taxon>
        <taxon>Anura</taxon>
        <taxon>Pelobatoidea</taxon>
        <taxon>Megophryidae</taxon>
        <taxon>Leptobrachium</taxon>
    </lineage>
</organism>
<dbReference type="PROSITE" id="PS01121">
    <property type="entry name" value="CASPASE_HIS"/>
    <property type="match status" value="1"/>
</dbReference>
<proteinExistence type="inferred from homology"/>
<feature type="domain" description="Caspase family p10" evidence="4">
    <location>
        <begin position="171"/>
        <end position="207"/>
    </location>
</feature>
<evidence type="ECO:0000256" key="1">
    <source>
        <dbReference type="ARBA" id="ARBA00010134"/>
    </source>
</evidence>
<dbReference type="InterPro" id="IPR002138">
    <property type="entry name" value="Pept_C14_p10"/>
</dbReference>
<evidence type="ECO:0000313" key="7">
    <source>
        <dbReference type="Proteomes" id="UP000694569"/>
    </source>
</evidence>
<accession>A0A8C5Q507</accession>
<dbReference type="Gene3D" id="3.40.50.1460">
    <property type="match status" value="1"/>
</dbReference>
<dbReference type="Pfam" id="PF00656">
    <property type="entry name" value="Peptidase_C14"/>
    <property type="match status" value="1"/>
</dbReference>
<dbReference type="InterPro" id="IPR016129">
    <property type="entry name" value="Caspase_his_AS"/>
</dbReference>
<evidence type="ECO:0000313" key="6">
    <source>
        <dbReference type="Ensembl" id="ENSLLEP00000032610.1"/>
    </source>
</evidence>
<evidence type="ECO:0000256" key="2">
    <source>
        <dbReference type="ARBA" id="ARBA00022703"/>
    </source>
</evidence>
<dbReference type="InterPro" id="IPR029030">
    <property type="entry name" value="Caspase-like_dom_sf"/>
</dbReference>
<sequence length="231" mass="26374">MSAKLPGTPPEDWRHRAVEIGSSNELPISRSIKYLRKLLFLNYNNNNICTCFCVFLAELTNVFEWLGFEVVTFRDQTAEDMNRHLSDFSKKDHSDRDCFVCCIMTHGGSGVVMGTDNEIVSIREIITYFVTKNCQTLAEKPKIFFIQASQGTVPQSANPIEKDAAARHKKYVPSIPDDADLLVGMSTVDGHYSFRHIRDGTWYIQALLMCSMYEHIIELHNNKTHSNVQYV</sequence>
<comment type="similarity">
    <text evidence="1 3">Belongs to the peptidase C14A family.</text>
</comment>
<feature type="domain" description="Caspase family p20" evidence="5">
    <location>
        <begin position="59"/>
        <end position="153"/>
    </location>
</feature>
<dbReference type="PRINTS" id="PR00376">
    <property type="entry name" value="IL1BCENZYME"/>
</dbReference>
<dbReference type="InterPro" id="IPR001309">
    <property type="entry name" value="Pept_C14_p20"/>
</dbReference>
<dbReference type="GO" id="GO:0051604">
    <property type="term" value="P:protein maturation"/>
    <property type="evidence" value="ECO:0007669"/>
    <property type="project" value="UniProtKB-ARBA"/>
</dbReference>
<dbReference type="Proteomes" id="UP000694569">
    <property type="component" value="Unplaced"/>
</dbReference>
<dbReference type="OrthoDB" id="6114029at2759"/>
<dbReference type="PANTHER" id="PTHR48169:SF7">
    <property type="entry name" value="CASPASE 10"/>
    <property type="match status" value="1"/>
</dbReference>
<protein>
    <submittedName>
        <fullName evidence="6">Uncharacterized protein</fullName>
    </submittedName>
</protein>
<dbReference type="PROSITE" id="PS50207">
    <property type="entry name" value="CASPASE_P10"/>
    <property type="match status" value="1"/>
</dbReference>
<dbReference type="GO" id="GO:0043067">
    <property type="term" value="P:regulation of programmed cell death"/>
    <property type="evidence" value="ECO:0007669"/>
    <property type="project" value="UniProtKB-ARBA"/>
</dbReference>
<dbReference type="AlphaFoldDB" id="A0A8C5Q507"/>
<reference evidence="6" key="1">
    <citation type="submission" date="2025-08" db="UniProtKB">
        <authorList>
            <consortium name="Ensembl"/>
        </authorList>
    </citation>
    <scope>IDENTIFICATION</scope>
</reference>
<dbReference type="GeneTree" id="ENSGT00940000164225"/>
<name>A0A8C5Q507_9ANUR</name>
<dbReference type="Ensembl" id="ENSLLET00000033868.1">
    <property type="protein sequence ID" value="ENSLLEP00000032610.1"/>
    <property type="gene ID" value="ENSLLEG00000020352.1"/>
</dbReference>